<dbReference type="Proteomes" id="UP001054945">
    <property type="component" value="Unassembled WGS sequence"/>
</dbReference>
<name>A0AAV4RAJ8_CAEEX</name>
<gene>
    <name evidence="1" type="ORF">CEXT_20391</name>
</gene>
<protein>
    <submittedName>
        <fullName evidence="1">Uncharacterized protein</fullName>
    </submittedName>
</protein>
<keyword evidence="2" id="KW-1185">Reference proteome</keyword>
<dbReference type="AlphaFoldDB" id="A0AAV4RAJ8"/>
<comment type="caution">
    <text evidence="1">The sequence shown here is derived from an EMBL/GenBank/DDBJ whole genome shotgun (WGS) entry which is preliminary data.</text>
</comment>
<organism evidence="1 2">
    <name type="scientific">Caerostris extrusa</name>
    <name type="common">Bark spider</name>
    <name type="synonym">Caerostris bankana</name>
    <dbReference type="NCBI Taxonomy" id="172846"/>
    <lineage>
        <taxon>Eukaryota</taxon>
        <taxon>Metazoa</taxon>
        <taxon>Ecdysozoa</taxon>
        <taxon>Arthropoda</taxon>
        <taxon>Chelicerata</taxon>
        <taxon>Arachnida</taxon>
        <taxon>Araneae</taxon>
        <taxon>Araneomorphae</taxon>
        <taxon>Entelegynae</taxon>
        <taxon>Araneoidea</taxon>
        <taxon>Araneidae</taxon>
        <taxon>Caerostris</taxon>
    </lineage>
</organism>
<evidence type="ECO:0000313" key="1">
    <source>
        <dbReference type="EMBL" id="GIY17103.1"/>
    </source>
</evidence>
<accession>A0AAV4RAJ8</accession>
<sequence>MVHYSTSLAYLHENPELYFSSYYLVEKVSTLKFLANEVQTDQLFISVFCSEGFWSSLGILLDLAQFIMAVQFIPLNNAAPSPSLHSFLEASIYQAITS</sequence>
<reference evidence="1 2" key="1">
    <citation type="submission" date="2021-06" db="EMBL/GenBank/DDBJ databases">
        <title>Caerostris extrusa draft genome.</title>
        <authorList>
            <person name="Kono N."/>
            <person name="Arakawa K."/>
        </authorList>
    </citation>
    <scope>NUCLEOTIDE SEQUENCE [LARGE SCALE GENOMIC DNA]</scope>
</reference>
<dbReference type="EMBL" id="BPLR01007466">
    <property type="protein sequence ID" value="GIY17103.1"/>
    <property type="molecule type" value="Genomic_DNA"/>
</dbReference>
<proteinExistence type="predicted"/>
<evidence type="ECO:0000313" key="2">
    <source>
        <dbReference type="Proteomes" id="UP001054945"/>
    </source>
</evidence>